<evidence type="ECO:0000313" key="2">
    <source>
        <dbReference type="Proteomes" id="UP000070371"/>
    </source>
</evidence>
<accession>A0A126V764</accession>
<gene>
    <name evidence="1" type="ORF">RC74_21420</name>
</gene>
<dbReference type="EMBL" id="CP014328">
    <property type="protein sequence ID" value="AML53815.1"/>
    <property type="molecule type" value="Genomic_DNA"/>
</dbReference>
<sequence length="62" mass="6904">MTKSNDQEKASIRLHIYLPADEVEAIDSWGFDNRIRARTKAIRELVKLGLDASQTSKGGSKS</sequence>
<reference evidence="1 2" key="1">
    <citation type="submission" date="2016-02" db="EMBL/GenBank/DDBJ databases">
        <title>Complete genome sequence of Halocynthiibacter arcticus PAMC 20958t from arctic marine sediment.</title>
        <authorList>
            <person name="Lee Y.M."/>
            <person name="Baek K."/>
            <person name="Lee H.K."/>
            <person name="Shin S.C."/>
        </authorList>
    </citation>
    <scope>NUCLEOTIDE SEQUENCE [LARGE SCALE GENOMIC DNA]</scope>
    <source>
        <strain evidence="1">PAMC 20958</strain>
        <plasmid evidence="2">Plasmid</plasmid>
    </source>
</reference>
<proteinExistence type="predicted"/>
<organism evidence="1 2">
    <name type="scientific">Falsihalocynthiibacter arcticus</name>
    <dbReference type="NCBI Taxonomy" id="1579316"/>
    <lineage>
        <taxon>Bacteria</taxon>
        <taxon>Pseudomonadati</taxon>
        <taxon>Pseudomonadota</taxon>
        <taxon>Alphaproteobacteria</taxon>
        <taxon>Rhodobacterales</taxon>
        <taxon>Roseobacteraceae</taxon>
        <taxon>Falsihalocynthiibacter</taxon>
    </lineage>
</organism>
<dbReference type="Proteomes" id="UP000070371">
    <property type="component" value="Plasmid unnamed"/>
</dbReference>
<geneLocation type="plasmid" evidence="1">
    <name>unnamed</name>
</geneLocation>
<keyword evidence="2" id="KW-1185">Reference proteome</keyword>
<dbReference type="KEGG" id="hat:RC74_21420"/>
<name>A0A126V764_9RHOB</name>
<dbReference type="AlphaFoldDB" id="A0A126V764"/>
<keyword evidence="1" id="KW-0614">Plasmid</keyword>
<evidence type="ECO:0008006" key="3">
    <source>
        <dbReference type="Google" id="ProtNLM"/>
    </source>
</evidence>
<protein>
    <recommendedName>
        <fullName evidence="3">CopG family transcriptional regulator</fullName>
    </recommendedName>
</protein>
<evidence type="ECO:0000313" key="1">
    <source>
        <dbReference type="EMBL" id="AML53815.1"/>
    </source>
</evidence>